<keyword evidence="3" id="KW-0677">Repeat</keyword>
<reference evidence="9" key="1">
    <citation type="submission" date="2022-08" db="UniProtKB">
        <authorList>
            <consortium name="EnsemblMetazoa"/>
        </authorList>
    </citation>
    <scope>IDENTIFICATION</scope>
    <source>
        <strain evidence="9">Israel</strain>
    </source>
</reference>
<evidence type="ECO:0000256" key="1">
    <source>
        <dbReference type="ARBA" id="ARBA00004123"/>
    </source>
</evidence>
<dbReference type="Proteomes" id="UP000092462">
    <property type="component" value="Unassembled WGS sequence"/>
</dbReference>
<dbReference type="InterPro" id="IPR013087">
    <property type="entry name" value="Znf_C2H2_type"/>
</dbReference>
<accession>A0A1B0DQE0</accession>
<dbReference type="Pfam" id="PF07776">
    <property type="entry name" value="zf-AD"/>
    <property type="match status" value="1"/>
</dbReference>
<evidence type="ECO:0000256" key="3">
    <source>
        <dbReference type="ARBA" id="ARBA00022737"/>
    </source>
</evidence>
<dbReference type="Pfam" id="PF00096">
    <property type="entry name" value="zf-C2H2"/>
    <property type="match status" value="3"/>
</dbReference>
<dbReference type="PANTHER" id="PTHR24388:SF54">
    <property type="entry name" value="PROTEIN ESCARGOT"/>
    <property type="match status" value="1"/>
</dbReference>
<dbReference type="Gene3D" id="3.40.1800.20">
    <property type="match status" value="1"/>
</dbReference>
<dbReference type="InterPro" id="IPR012934">
    <property type="entry name" value="Znf_AD"/>
</dbReference>
<dbReference type="GO" id="GO:0048729">
    <property type="term" value="P:tissue morphogenesis"/>
    <property type="evidence" value="ECO:0007669"/>
    <property type="project" value="UniProtKB-ARBA"/>
</dbReference>
<sequence>MECIDIADDCRACQTKIQEESQKVFIFNTVKLPDIFKETTSLYIHENDGLPKVLCSSCYDRLLEAFNFKKMCSAAVLHFQSMLSMDDYSEEKYILPENLTICGIANETRHELKSHTKTHKKDDNWFCVFCSYKSTRFLYLKHHIKVLHRGIKDYHCSQCAKSFTTAPSLRDHMLRHADIKNHVCTVCGVKKVTRTELRKHMIIHSEKMLSCEFCPLKFLRGDSLKQHIRIVHQEIKEHYCTICNKTFAISRTLKNHLMIHTGEKPHACTKCPKKYIRSDQLKLHMKLHTGKDTFSCESCSFKTNYLHDLKNHVNVVHEGVKDNYCDSYQYSS</sequence>
<dbReference type="PANTHER" id="PTHR24388">
    <property type="entry name" value="ZINC FINGER PROTEIN"/>
    <property type="match status" value="1"/>
</dbReference>
<evidence type="ECO:0000256" key="4">
    <source>
        <dbReference type="ARBA" id="ARBA00022771"/>
    </source>
</evidence>
<proteinExistence type="inferred from homology"/>
<dbReference type="EnsemblMetazoa" id="PPAI010731-RA">
    <property type="protein sequence ID" value="PPAI010731-PA"/>
    <property type="gene ID" value="PPAI010731"/>
</dbReference>
<protein>
    <submittedName>
        <fullName evidence="9">Uncharacterized protein</fullName>
    </submittedName>
</protein>
<evidence type="ECO:0000313" key="9">
    <source>
        <dbReference type="EnsemblMetazoa" id="PPAI010731-PA"/>
    </source>
</evidence>
<dbReference type="SMART" id="SM00868">
    <property type="entry name" value="zf-AD"/>
    <property type="match status" value="1"/>
</dbReference>
<evidence type="ECO:0000256" key="8">
    <source>
        <dbReference type="ARBA" id="ARBA00037948"/>
    </source>
</evidence>
<comment type="subcellular location">
    <subcellularLocation>
        <location evidence="1">Nucleus</location>
    </subcellularLocation>
</comment>
<keyword evidence="5" id="KW-0862">Zinc</keyword>
<dbReference type="GO" id="GO:0005634">
    <property type="term" value="C:nucleus"/>
    <property type="evidence" value="ECO:0007669"/>
    <property type="project" value="UniProtKB-SubCell"/>
</dbReference>
<evidence type="ECO:0000256" key="6">
    <source>
        <dbReference type="ARBA" id="ARBA00023125"/>
    </source>
</evidence>
<evidence type="ECO:0000313" key="10">
    <source>
        <dbReference type="Proteomes" id="UP000092462"/>
    </source>
</evidence>
<keyword evidence="6" id="KW-0238">DNA-binding</keyword>
<dbReference type="VEuPathDB" id="VectorBase:PPAI010731"/>
<dbReference type="GO" id="GO:0000981">
    <property type="term" value="F:DNA-binding transcription factor activity, RNA polymerase II-specific"/>
    <property type="evidence" value="ECO:0007669"/>
    <property type="project" value="TreeGrafter"/>
</dbReference>
<dbReference type="AlphaFoldDB" id="A0A1B0DQE0"/>
<dbReference type="SUPFAM" id="SSF57716">
    <property type="entry name" value="Glucocorticoid receptor-like (DNA-binding domain)"/>
    <property type="match status" value="1"/>
</dbReference>
<dbReference type="FunFam" id="3.30.160.60:FF:000100">
    <property type="entry name" value="Zinc finger 45-like"/>
    <property type="match status" value="1"/>
</dbReference>
<keyword evidence="7" id="KW-0539">Nucleus</keyword>
<keyword evidence="2" id="KW-0479">Metal-binding</keyword>
<keyword evidence="4" id="KW-0863">Zinc-finger</keyword>
<dbReference type="SUPFAM" id="SSF57667">
    <property type="entry name" value="beta-beta-alpha zinc fingers"/>
    <property type="match status" value="4"/>
</dbReference>
<dbReference type="GO" id="GO:0000978">
    <property type="term" value="F:RNA polymerase II cis-regulatory region sequence-specific DNA binding"/>
    <property type="evidence" value="ECO:0007669"/>
    <property type="project" value="TreeGrafter"/>
</dbReference>
<dbReference type="PROSITE" id="PS00028">
    <property type="entry name" value="ZINC_FINGER_C2H2_1"/>
    <property type="match status" value="4"/>
</dbReference>
<dbReference type="VEuPathDB" id="VectorBase:PPAPM1_010226"/>
<dbReference type="EMBL" id="AJVK01008550">
    <property type="status" value="NOT_ANNOTATED_CDS"/>
    <property type="molecule type" value="Genomic_DNA"/>
</dbReference>
<name>A0A1B0DQE0_PHLPP</name>
<dbReference type="Gene3D" id="3.30.160.60">
    <property type="entry name" value="Classic Zinc Finger"/>
    <property type="match status" value="5"/>
</dbReference>
<dbReference type="FunFam" id="3.30.160.60:FF:000446">
    <property type="entry name" value="Zinc finger protein"/>
    <property type="match status" value="1"/>
</dbReference>
<dbReference type="FunFam" id="3.30.160.60:FF:000624">
    <property type="entry name" value="zinc finger protein 697"/>
    <property type="match status" value="1"/>
</dbReference>
<evidence type="ECO:0000256" key="5">
    <source>
        <dbReference type="ARBA" id="ARBA00022833"/>
    </source>
</evidence>
<dbReference type="InterPro" id="IPR036236">
    <property type="entry name" value="Znf_C2H2_sf"/>
</dbReference>
<dbReference type="PROSITE" id="PS51915">
    <property type="entry name" value="ZAD"/>
    <property type="match status" value="1"/>
</dbReference>
<organism evidence="9 10">
    <name type="scientific">Phlebotomus papatasi</name>
    <name type="common">Sandfly</name>
    <dbReference type="NCBI Taxonomy" id="29031"/>
    <lineage>
        <taxon>Eukaryota</taxon>
        <taxon>Metazoa</taxon>
        <taxon>Ecdysozoa</taxon>
        <taxon>Arthropoda</taxon>
        <taxon>Hexapoda</taxon>
        <taxon>Insecta</taxon>
        <taxon>Pterygota</taxon>
        <taxon>Neoptera</taxon>
        <taxon>Endopterygota</taxon>
        <taxon>Diptera</taxon>
        <taxon>Nematocera</taxon>
        <taxon>Psychodoidea</taxon>
        <taxon>Psychodidae</taxon>
        <taxon>Phlebotomus</taxon>
        <taxon>Phlebotomus</taxon>
    </lineage>
</organism>
<dbReference type="InterPro" id="IPR050527">
    <property type="entry name" value="Snail/Krueppel_Znf"/>
</dbReference>
<evidence type="ECO:0000256" key="2">
    <source>
        <dbReference type="ARBA" id="ARBA00022723"/>
    </source>
</evidence>
<dbReference type="PROSITE" id="PS50157">
    <property type="entry name" value="ZINC_FINGER_C2H2_2"/>
    <property type="match status" value="5"/>
</dbReference>
<evidence type="ECO:0000256" key="7">
    <source>
        <dbReference type="ARBA" id="ARBA00023242"/>
    </source>
</evidence>
<dbReference type="GO" id="GO:0008270">
    <property type="term" value="F:zinc ion binding"/>
    <property type="evidence" value="ECO:0007669"/>
    <property type="project" value="UniProtKB-UniRule"/>
</dbReference>
<dbReference type="GO" id="GO:0048598">
    <property type="term" value="P:embryonic morphogenesis"/>
    <property type="evidence" value="ECO:0007669"/>
    <property type="project" value="UniProtKB-ARBA"/>
</dbReference>
<dbReference type="SMART" id="SM00355">
    <property type="entry name" value="ZnF_C2H2"/>
    <property type="match status" value="8"/>
</dbReference>
<comment type="similarity">
    <text evidence="8">Belongs to the snail C2H2-type zinc-finger protein family.</text>
</comment>
<dbReference type="VEuPathDB" id="VectorBase:PPAPM1_011711"/>
<keyword evidence="10" id="KW-1185">Reference proteome</keyword>